<organism evidence="1 2">
    <name type="scientific">Riccia fluitans</name>
    <dbReference type="NCBI Taxonomy" id="41844"/>
    <lineage>
        <taxon>Eukaryota</taxon>
        <taxon>Viridiplantae</taxon>
        <taxon>Streptophyta</taxon>
        <taxon>Embryophyta</taxon>
        <taxon>Marchantiophyta</taxon>
        <taxon>Marchantiopsida</taxon>
        <taxon>Marchantiidae</taxon>
        <taxon>Marchantiales</taxon>
        <taxon>Ricciaceae</taxon>
        <taxon>Riccia</taxon>
    </lineage>
</organism>
<name>A0ABD1ZKH5_9MARC</name>
<comment type="caution">
    <text evidence="1">The sequence shown here is derived from an EMBL/GenBank/DDBJ whole genome shotgun (WGS) entry which is preliminary data.</text>
</comment>
<keyword evidence="2" id="KW-1185">Reference proteome</keyword>
<dbReference type="EMBL" id="JBHFFA010000001">
    <property type="protein sequence ID" value="KAL2651835.1"/>
    <property type="molecule type" value="Genomic_DNA"/>
</dbReference>
<evidence type="ECO:0000313" key="1">
    <source>
        <dbReference type="EMBL" id="KAL2651835.1"/>
    </source>
</evidence>
<evidence type="ECO:0000313" key="2">
    <source>
        <dbReference type="Proteomes" id="UP001605036"/>
    </source>
</evidence>
<proteinExistence type="predicted"/>
<accession>A0ABD1ZKH5</accession>
<dbReference type="Proteomes" id="UP001605036">
    <property type="component" value="Unassembled WGS sequence"/>
</dbReference>
<sequence length="68" mass="7759">MESIAFLIGLYLKDHRRLAVRRFLCSGTAQCQLMSLEEQREALRSKPIDGLHSFSNIDDVDMGDLSFI</sequence>
<dbReference type="AlphaFoldDB" id="A0ABD1ZKH5"/>
<reference evidence="1 2" key="1">
    <citation type="submission" date="2024-09" db="EMBL/GenBank/DDBJ databases">
        <title>Chromosome-scale assembly of Riccia fluitans.</title>
        <authorList>
            <person name="Paukszto L."/>
            <person name="Sawicki J."/>
            <person name="Karawczyk K."/>
            <person name="Piernik-Szablinska J."/>
            <person name="Szczecinska M."/>
            <person name="Mazdziarz M."/>
        </authorList>
    </citation>
    <scope>NUCLEOTIDE SEQUENCE [LARGE SCALE GENOMIC DNA]</scope>
    <source>
        <strain evidence="1">Rf_01</strain>
        <tissue evidence="1">Aerial parts of the thallus</tissue>
    </source>
</reference>
<protein>
    <submittedName>
        <fullName evidence="1">Uncharacterized protein</fullName>
    </submittedName>
</protein>
<gene>
    <name evidence="1" type="ORF">R1flu_019963</name>
</gene>